<evidence type="ECO:0000256" key="5">
    <source>
        <dbReference type="ARBA" id="ARBA00022622"/>
    </source>
</evidence>
<keyword evidence="5" id="KW-0472">Membrane</keyword>
<dbReference type="OrthoDB" id="443318at2759"/>
<organism evidence="15 16">
    <name type="scientific">Exophiala mesophila</name>
    <name type="common">Black yeast-like fungus</name>
    <dbReference type="NCBI Taxonomy" id="212818"/>
    <lineage>
        <taxon>Eukaryota</taxon>
        <taxon>Fungi</taxon>
        <taxon>Dikarya</taxon>
        <taxon>Ascomycota</taxon>
        <taxon>Pezizomycotina</taxon>
        <taxon>Eurotiomycetes</taxon>
        <taxon>Chaetothyriomycetidae</taxon>
        <taxon>Chaetothyriales</taxon>
        <taxon>Herpotrichiellaceae</taxon>
        <taxon>Exophiala</taxon>
    </lineage>
</organism>
<dbReference type="PROSITE" id="PS00560">
    <property type="entry name" value="CARBOXYPEPT_SER_HIS"/>
    <property type="match status" value="1"/>
</dbReference>
<dbReference type="PROSITE" id="PS00131">
    <property type="entry name" value="CARBOXYPEPT_SER_SER"/>
    <property type="match status" value="1"/>
</dbReference>
<evidence type="ECO:0000313" key="15">
    <source>
        <dbReference type="EMBL" id="KIV90011.1"/>
    </source>
</evidence>
<dbReference type="Gene3D" id="3.40.50.1820">
    <property type="entry name" value="alpha/beta hydrolase"/>
    <property type="match status" value="1"/>
</dbReference>
<keyword evidence="16" id="KW-1185">Reference proteome</keyword>
<dbReference type="STRING" id="212818.A0A0D1XPL2"/>
<keyword evidence="10" id="KW-0843">Virulence</keyword>
<accession>A0A0D1XPL2</accession>
<evidence type="ECO:0000256" key="10">
    <source>
        <dbReference type="ARBA" id="ARBA00023026"/>
    </source>
</evidence>
<keyword evidence="11" id="KW-0325">Glycoprotein</keyword>
<evidence type="ECO:0000256" key="9">
    <source>
        <dbReference type="ARBA" id="ARBA00022801"/>
    </source>
</evidence>
<evidence type="ECO:0000256" key="4">
    <source>
        <dbReference type="ARBA" id="ARBA00022475"/>
    </source>
</evidence>
<keyword evidence="4" id="KW-1003">Cell membrane</keyword>
<dbReference type="PANTHER" id="PTHR11802:SF189">
    <property type="entry name" value="CARBOXYPEPTIDASE"/>
    <property type="match status" value="1"/>
</dbReference>
<dbReference type="GO" id="GO:0005886">
    <property type="term" value="C:plasma membrane"/>
    <property type="evidence" value="ECO:0007669"/>
    <property type="project" value="UniProtKB-SubCell"/>
</dbReference>
<dbReference type="GeneID" id="27325206"/>
<name>A0A0D1XPL2_EXOME</name>
<keyword evidence="5" id="KW-0336">GPI-anchor</keyword>
<dbReference type="RefSeq" id="XP_016221585.1">
    <property type="nucleotide sequence ID" value="XM_016372253.1"/>
</dbReference>
<proteinExistence type="inferred from homology"/>
<comment type="subcellular location">
    <subcellularLocation>
        <location evidence="2">Cell membrane</location>
        <topology evidence="2">Lipid-anchor</topology>
        <topology evidence="2">GPI-anchor</topology>
    </subcellularLocation>
</comment>
<dbReference type="PANTHER" id="PTHR11802">
    <property type="entry name" value="SERINE PROTEASE FAMILY S10 SERINE CARBOXYPEPTIDASE"/>
    <property type="match status" value="1"/>
</dbReference>
<evidence type="ECO:0000256" key="13">
    <source>
        <dbReference type="ARBA" id="ARBA00037356"/>
    </source>
</evidence>
<dbReference type="HOGENOM" id="CLU_008523_10_3_1"/>
<evidence type="ECO:0000256" key="8">
    <source>
        <dbReference type="ARBA" id="ARBA00022729"/>
    </source>
</evidence>
<dbReference type="EC" id="3.4.16.-" evidence="14"/>
<evidence type="ECO:0000256" key="2">
    <source>
        <dbReference type="ARBA" id="ARBA00004609"/>
    </source>
</evidence>
<dbReference type="Proteomes" id="UP000054302">
    <property type="component" value="Unassembled WGS sequence"/>
</dbReference>
<keyword evidence="7 14" id="KW-0645">Protease</keyword>
<dbReference type="Pfam" id="PF00450">
    <property type="entry name" value="Peptidase_S10"/>
    <property type="match status" value="1"/>
</dbReference>
<evidence type="ECO:0000256" key="1">
    <source>
        <dbReference type="ARBA" id="ARBA00001003"/>
    </source>
</evidence>
<evidence type="ECO:0000256" key="14">
    <source>
        <dbReference type="RuleBase" id="RU361156"/>
    </source>
</evidence>
<dbReference type="VEuPathDB" id="FungiDB:PV10_07361"/>
<dbReference type="EMBL" id="KN847524">
    <property type="protein sequence ID" value="KIV90011.1"/>
    <property type="molecule type" value="Genomic_DNA"/>
</dbReference>
<keyword evidence="6 14" id="KW-0121">Carboxypeptidase</keyword>
<dbReference type="InterPro" id="IPR001563">
    <property type="entry name" value="Peptidase_S10"/>
</dbReference>
<keyword evidence="12" id="KW-0449">Lipoprotein</keyword>
<dbReference type="OMA" id="FQEFPGY"/>
<dbReference type="GO" id="GO:0098552">
    <property type="term" value="C:side of membrane"/>
    <property type="evidence" value="ECO:0007669"/>
    <property type="project" value="UniProtKB-KW"/>
</dbReference>
<dbReference type="GO" id="GO:0006508">
    <property type="term" value="P:proteolysis"/>
    <property type="evidence" value="ECO:0007669"/>
    <property type="project" value="UniProtKB-KW"/>
</dbReference>
<comment type="catalytic activity">
    <reaction evidence="1">
        <text>Preferential release of a C-terminal arginine or lysine residue.</text>
        <dbReference type="EC" id="3.4.16.6"/>
    </reaction>
</comment>
<dbReference type="SUPFAM" id="SSF53474">
    <property type="entry name" value="alpha/beta-Hydrolases"/>
    <property type="match status" value="1"/>
</dbReference>
<evidence type="ECO:0000256" key="12">
    <source>
        <dbReference type="ARBA" id="ARBA00023288"/>
    </source>
</evidence>
<evidence type="ECO:0000256" key="6">
    <source>
        <dbReference type="ARBA" id="ARBA00022645"/>
    </source>
</evidence>
<dbReference type="AlphaFoldDB" id="A0A0D1XPL2"/>
<protein>
    <recommendedName>
        <fullName evidence="14">Carboxypeptidase</fullName>
        <ecNumber evidence="14">3.4.16.-</ecNumber>
    </recommendedName>
</protein>
<evidence type="ECO:0000256" key="7">
    <source>
        <dbReference type="ARBA" id="ARBA00022670"/>
    </source>
</evidence>
<sequence length="620" mass="69617">MHMRATVFTSATLLLHAARTVAQFPPTPENVTVLESKFGDGVSISYKETHVCETTPGVRSFAGYVHLPPGELSDVNETQEYPINTFFWFFESRKDPANAPLSIWMNGGPGSSSLLGLLVENGPCFVNPDSNSTTLNPWSWNNEVNMLYLDQPVQVGLSYDVLQNITINLISDELTLLNDTDEIPEQNQTFKVGTYPSQDINSTAFGSLNGARALWHFAETWFQEFPAYQPNDSRISIATESYGGRYGPSYAAFFEEQNQKIANGTWNDTDGENFIIHLDTLVIINGCIDRQVQWPSYPHIAYNNTYGIETVNETIYKQMNDAYYGRGGCRDRIEDCRALSIQYDPSQRGLNTSVNSICQDAESFCSENIRDPYIKYSGRNYYDFATLNPDPFPAPWYVGWLNQPHVQADLGFPLNFTQSSSVVSRAFRSIGDYPRPGWLEDLTYLLENNIKVALVYGDRDFACNWIGGEAVSLAVNYTNTEEFQAAGYQPIRANDTYVGGQVRQYGNFSFSRVYQAGHEVPSYQPETAYRIFHRALFNLDISTGEIDTAANGSYATVGPADTWQFKNEDPPEPLWVCYAYSPGDTCTDEQIEALENGTAVVMDWIVESENSTMLYPGIFS</sequence>
<dbReference type="PRINTS" id="PR00724">
    <property type="entry name" value="CRBOXYPTASEC"/>
</dbReference>
<keyword evidence="9 14" id="KW-0378">Hydrolase</keyword>
<comment type="function">
    <text evidence="13">Extracellular serine carboxypeptidase that contributes to pathogenicity.</text>
</comment>
<evidence type="ECO:0000313" key="16">
    <source>
        <dbReference type="Proteomes" id="UP000054302"/>
    </source>
</evidence>
<dbReference type="InterPro" id="IPR018202">
    <property type="entry name" value="Ser_caboxypep_ser_AS"/>
</dbReference>
<dbReference type="InterPro" id="IPR029058">
    <property type="entry name" value="AB_hydrolase_fold"/>
</dbReference>
<comment type="similarity">
    <text evidence="3 14">Belongs to the peptidase S10 family.</text>
</comment>
<keyword evidence="8 14" id="KW-0732">Signal</keyword>
<dbReference type="GO" id="GO:0004185">
    <property type="term" value="F:serine-type carboxypeptidase activity"/>
    <property type="evidence" value="ECO:0007669"/>
    <property type="project" value="UniProtKB-UniRule"/>
</dbReference>
<evidence type="ECO:0000256" key="3">
    <source>
        <dbReference type="ARBA" id="ARBA00009431"/>
    </source>
</evidence>
<dbReference type="InterPro" id="IPR033124">
    <property type="entry name" value="Ser_caboxypep_his_AS"/>
</dbReference>
<dbReference type="GO" id="GO:0000324">
    <property type="term" value="C:fungal-type vacuole"/>
    <property type="evidence" value="ECO:0007669"/>
    <property type="project" value="TreeGrafter"/>
</dbReference>
<evidence type="ECO:0000256" key="11">
    <source>
        <dbReference type="ARBA" id="ARBA00023180"/>
    </source>
</evidence>
<reference evidence="15 16" key="1">
    <citation type="submission" date="2015-01" db="EMBL/GenBank/DDBJ databases">
        <title>The Genome Sequence of Exophiala mesophila CBS40295.</title>
        <authorList>
            <consortium name="The Broad Institute Genomics Platform"/>
            <person name="Cuomo C."/>
            <person name="de Hoog S."/>
            <person name="Gorbushina A."/>
            <person name="Stielow B."/>
            <person name="Teixiera M."/>
            <person name="Abouelleil A."/>
            <person name="Chapman S.B."/>
            <person name="Priest M."/>
            <person name="Young S.K."/>
            <person name="Wortman J."/>
            <person name="Nusbaum C."/>
            <person name="Birren B."/>
        </authorList>
    </citation>
    <scope>NUCLEOTIDE SEQUENCE [LARGE SCALE GENOMIC DNA]</scope>
    <source>
        <strain evidence="15 16">CBS 40295</strain>
    </source>
</reference>
<feature type="signal peptide" evidence="14">
    <location>
        <begin position="1"/>
        <end position="22"/>
    </location>
</feature>
<feature type="chain" id="PRO_5005112738" description="Carboxypeptidase" evidence="14">
    <location>
        <begin position="23"/>
        <end position="620"/>
    </location>
</feature>
<gene>
    <name evidence="15" type="ORF">PV10_07361</name>
</gene>